<dbReference type="Pfam" id="PF01459">
    <property type="entry name" value="Porin_3"/>
    <property type="match status" value="1"/>
</dbReference>
<keyword evidence="2" id="KW-1185">Reference proteome</keyword>
<dbReference type="GO" id="GO:0005741">
    <property type="term" value="C:mitochondrial outer membrane"/>
    <property type="evidence" value="ECO:0007669"/>
    <property type="project" value="InterPro"/>
</dbReference>
<dbReference type="InterPro" id="IPR001925">
    <property type="entry name" value="Porin_Euk"/>
</dbReference>
<gene>
    <name evidence="1" type="ORF">POTOM_005838</name>
</gene>
<dbReference type="InterPro" id="IPR027246">
    <property type="entry name" value="Porin_Euk/Tom40"/>
</dbReference>
<dbReference type="AlphaFoldDB" id="A0A8X8DE76"/>
<accession>A0A8X8DE76</accession>
<dbReference type="EMBL" id="JAAWWB010000002">
    <property type="protein sequence ID" value="KAG6789714.1"/>
    <property type="molecule type" value="Genomic_DNA"/>
</dbReference>
<dbReference type="OrthoDB" id="7827681at2759"/>
<protein>
    <submittedName>
        <fullName evidence="1">Uncharacterized protein</fullName>
    </submittedName>
</protein>
<comment type="caution">
    <text evidence="1">The sequence shown here is derived from an EMBL/GenBank/DDBJ whole genome shotgun (WGS) entry which is preliminary data.</text>
</comment>
<evidence type="ECO:0000313" key="1">
    <source>
        <dbReference type="EMBL" id="KAG6789714.1"/>
    </source>
</evidence>
<dbReference type="GO" id="GO:0008308">
    <property type="term" value="F:voltage-gated monoatomic anion channel activity"/>
    <property type="evidence" value="ECO:0007669"/>
    <property type="project" value="InterPro"/>
</dbReference>
<name>A0A8X8DE76_POPTO</name>
<evidence type="ECO:0000313" key="2">
    <source>
        <dbReference type="Proteomes" id="UP000886885"/>
    </source>
</evidence>
<sequence>MNSSDHQESTRSKETGGPGLFSDFGKLAYDLLLCRINQSCNISTSSDIGLTLTPYAARHQKQSKAAVTAEYNLEDTHFTIKVDVNPGLPISTTLTMSRTWPFLKNTVLVKIPDCNSREVRTVFGLYLEFVRNLVVFSSGSLRVQFQILHEVQYFHKRAALAMTLPLLRSPLVRLSATVGTAHLVFGMKTIYNTSSRQFLMFDAAIRMRSLNCDGSIVLENKGDFLRASCIHYFDHGRKLAAVAVIGRALSRKENSFLVGGSWIVDDLTTIKARFDSRGKLAATLRYKIKPKSFFTISGEFEPKALDKTPEIRLERRRRFAASTISRPYTATNAGGISGPFHCLAFRISTAHKKL</sequence>
<dbReference type="PANTHER" id="PTHR11743:SF23">
    <property type="entry name" value="MITOCHONDRIAL OUTER MEMBRANE PROTEIN PORIN 5-RELATED"/>
    <property type="match status" value="1"/>
</dbReference>
<proteinExistence type="predicted"/>
<organism evidence="1 2">
    <name type="scientific">Populus tomentosa</name>
    <name type="common">Chinese white poplar</name>
    <dbReference type="NCBI Taxonomy" id="118781"/>
    <lineage>
        <taxon>Eukaryota</taxon>
        <taxon>Viridiplantae</taxon>
        <taxon>Streptophyta</taxon>
        <taxon>Embryophyta</taxon>
        <taxon>Tracheophyta</taxon>
        <taxon>Spermatophyta</taxon>
        <taxon>Magnoliopsida</taxon>
        <taxon>eudicotyledons</taxon>
        <taxon>Gunneridae</taxon>
        <taxon>Pentapetalae</taxon>
        <taxon>rosids</taxon>
        <taxon>fabids</taxon>
        <taxon>Malpighiales</taxon>
        <taxon>Salicaceae</taxon>
        <taxon>Saliceae</taxon>
        <taxon>Populus</taxon>
    </lineage>
</organism>
<dbReference type="Proteomes" id="UP000886885">
    <property type="component" value="Chromosome 1D"/>
</dbReference>
<reference evidence="1" key="1">
    <citation type="journal article" date="2020" name="bioRxiv">
        <title>Hybrid origin of Populus tomentosa Carr. identified through genome sequencing and phylogenomic analysis.</title>
        <authorList>
            <person name="An X."/>
            <person name="Gao K."/>
            <person name="Chen Z."/>
            <person name="Li J."/>
            <person name="Yang X."/>
            <person name="Yang X."/>
            <person name="Zhou J."/>
            <person name="Guo T."/>
            <person name="Zhao T."/>
            <person name="Huang S."/>
            <person name="Miao D."/>
            <person name="Khan W.U."/>
            <person name="Rao P."/>
            <person name="Ye M."/>
            <person name="Lei B."/>
            <person name="Liao W."/>
            <person name="Wang J."/>
            <person name="Ji L."/>
            <person name="Li Y."/>
            <person name="Guo B."/>
            <person name="Mustafa N.S."/>
            <person name="Li S."/>
            <person name="Yun Q."/>
            <person name="Keller S.R."/>
            <person name="Mao J."/>
            <person name="Zhang R."/>
            <person name="Strauss S.H."/>
        </authorList>
    </citation>
    <scope>NUCLEOTIDE SEQUENCE</scope>
    <source>
        <strain evidence="1">GM15</strain>
        <tissue evidence="1">Leaf</tissue>
    </source>
</reference>
<dbReference type="PANTHER" id="PTHR11743">
    <property type="entry name" value="VOLTAGE-DEPENDENT ANION-SELECTIVE CHANNEL"/>
    <property type="match status" value="1"/>
</dbReference>